<dbReference type="GO" id="GO:0045292">
    <property type="term" value="P:mRNA cis splicing, via spliceosome"/>
    <property type="evidence" value="ECO:0007669"/>
    <property type="project" value="TreeGrafter"/>
</dbReference>
<evidence type="ECO:0000313" key="6">
    <source>
        <dbReference type="EMBL" id="CED84175.1"/>
    </source>
</evidence>
<reference evidence="6" key="1">
    <citation type="submission" date="2014-08" db="EMBL/GenBank/DDBJ databases">
        <authorList>
            <person name="Sharma Rahul"/>
            <person name="Thines Marco"/>
        </authorList>
    </citation>
    <scope>NUCLEOTIDE SEQUENCE</scope>
</reference>
<dbReference type="Gene3D" id="2.30.29.30">
    <property type="entry name" value="Pleckstrin-homology domain (PH domain)/Phosphotyrosine-binding domain (PTB)"/>
    <property type="match status" value="1"/>
</dbReference>
<feature type="compositionally biased region" description="Acidic residues" evidence="5">
    <location>
        <begin position="235"/>
        <end position="244"/>
    </location>
</feature>
<sequence length="252" mass="27571">MLSKISSPPRFISPEDHSALTSSTPESFASIPPIIRHKQENVTVNFSPEWEGYGSRTTGTIYITEEALSFIPSDSSTTKTGFSLLYPVITLHAISRDAEQGSCVYCQIDESSTASDSVPVPEGIKESEKKVDDGHYHPEDEGEEDTPMRELRIYVDEPSLEPIFLSLSHCASLHPSIFDTVDGMSDDEGIYSDPSTFEPFTGREDEELSEVGKAALAHLESIIVWPTPATTASDEATEDAEETSDESKVQSS</sequence>
<feature type="region of interest" description="Disordered" evidence="5">
    <location>
        <begin position="1"/>
        <end position="26"/>
    </location>
</feature>
<feature type="region of interest" description="Disordered" evidence="5">
    <location>
        <begin position="113"/>
        <end position="148"/>
    </location>
</feature>
<evidence type="ECO:0000256" key="4">
    <source>
        <dbReference type="ARBA" id="ARBA00023242"/>
    </source>
</evidence>
<dbReference type="GO" id="GO:0034715">
    <property type="term" value="C:pICln-Sm protein complex"/>
    <property type="evidence" value="ECO:0007669"/>
    <property type="project" value="TreeGrafter"/>
</dbReference>
<protein>
    <submittedName>
        <fullName evidence="6">Chloride ion current inducer protein</fullName>
    </submittedName>
</protein>
<dbReference type="InterPro" id="IPR039924">
    <property type="entry name" value="ICln/Lot5/Saf5"/>
</dbReference>
<feature type="region of interest" description="Disordered" evidence="5">
    <location>
        <begin position="226"/>
        <end position="252"/>
    </location>
</feature>
<dbReference type="PANTHER" id="PTHR21399:SF0">
    <property type="entry name" value="METHYLOSOME SUBUNIT PICLN"/>
    <property type="match status" value="1"/>
</dbReference>
<dbReference type="EMBL" id="LN483157">
    <property type="protein sequence ID" value="CED84175.1"/>
    <property type="molecule type" value="Genomic_DNA"/>
</dbReference>
<name>A0A0F7SUB7_PHARH</name>
<dbReference type="GO" id="GO:0005681">
    <property type="term" value="C:spliceosomal complex"/>
    <property type="evidence" value="ECO:0007669"/>
    <property type="project" value="TreeGrafter"/>
</dbReference>
<dbReference type="GO" id="GO:0000387">
    <property type="term" value="P:spliceosomal snRNP assembly"/>
    <property type="evidence" value="ECO:0007669"/>
    <property type="project" value="TreeGrafter"/>
</dbReference>
<evidence type="ECO:0000256" key="5">
    <source>
        <dbReference type="SAM" id="MobiDB-lite"/>
    </source>
</evidence>
<comment type="subcellular location">
    <subcellularLocation>
        <location evidence="2">Cytoplasm</location>
    </subcellularLocation>
    <subcellularLocation>
        <location evidence="1">Nucleus</location>
    </subcellularLocation>
</comment>
<dbReference type="AlphaFoldDB" id="A0A0F7SUB7"/>
<keyword evidence="4" id="KW-0539">Nucleus</keyword>
<dbReference type="PANTHER" id="PTHR21399">
    <property type="entry name" value="CHLORIDE CONDUCTANCE REGULATORY PROTEIN ICLN"/>
    <property type="match status" value="1"/>
</dbReference>
<organism evidence="6">
    <name type="scientific">Phaffia rhodozyma</name>
    <name type="common">Yeast</name>
    <name type="synonym">Xanthophyllomyces dendrorhous</name>
    <dbReference type="NCBI Taxonomy" id="264483"/>
    <lineage>
        <taxon>Eukaryota</taxon>
        <taxon>Fungi</taxon>
        <taxon>Dikarya</taxon>
        <taxon>Basidiomycota</taxon>
        <taxon>Agaricomycotina</taxon>
        <taxon>Tremellomycetes</taxon>
        <taxon>Cystofilobasidiales</taxon>
        <taxon>Mrakiaceae</taxon>
        <taxon>Phaffia</taxon>
    </lineage>
</organism>
<evidence type="ECO:0000256" key="1">
    <source>
        <dbReference type="ARBA" id="ARBA00004123"/>
    </source>
</evidence>
<evidence type="ECO:0000256" key="2">
    <source>
        <dbReference type="ARBA" id="ARBA00004496"/>
    </source>
</evidence>
<evidence type="ECO:0000256" key="3">
    <source>
        <dbReference type="ARBA" id="ARBA00022490"/>
    </source>
</evidence>
<dbReference type="GO" id="GO:0005829">
    <property type="term" value="C:cytosol"/>
    <property type="evidence" value="ECO:0007669"/>
    <property type="project" value="TreeGrafter"/>
</dbReference>
<feature type="compositionally biased region" description="Basic and acidic residues" evidence="5">
    <location>
        <begin position="123"/>
        <end position="139"/>
    </location>
</feature>
<proteinExistence type="predicted"/>
<dbReference type="InterPro" id="IPR011993">
    <property type="entry name" value="PH-like_dom_sf"/>
</dbReference>
<keyword evidence="3" id="KW-0963">Cytoplasm</keyword>
<accession>A0A0F7SUB7</accession>
<dbReference type="Pfam" id="PF03517">
    <property type="entry name" value="Voldacs"/>
    <property type="match status" value="1"/>
</dbReference>